<evidence type="ECO:0000259" key="8">
    <source>
        <dbReference type="PROSITE" id="PS50048"/>
    </source>
</evidence>
<evidence type="ECO:0000256" key="6">
    <source>
        <dbReference type="ARBA" id="ARBA00023242"/>
    </source>
</evidence>
<keyword evidence="2" id="KW-0862">Zinc</keyword>
<keyword evidence="3" id="KW-0805">Transcription regulation</keyword>
<feature type="region of interest" description="Disordered" evidence="7">
    <location>
        <begin position="1"/>
        <end position="21"/>
    </location>
</feature>
<dbReference type="RefSeq" id="XP_007731195.1">
    <property type="nucleotide sequence ID" value="XM_007733005.1"/>
</dbReference>
<keyword evidence="4" id="KW-0238">DNA-binding</keyword>
<dbReference type="GeneID" id="19166995"/>
<feature type="compositionally biased region" description="Low complexity" evidence="7">
    <location>
        <begin position="163"/>
        <end position="191"/>
    </location>
</feature>
<evidence type="ECO:0000256" key="3">
    <source>
        <dbReference type="ARBA" id="ARBA00023015"/>
    </source>
</evidence>
<dbReference type="Proteomes" id="UP000019478">
    <property type="component" value="Unassembled WGS sequence"/>
</dbReference>
<dbReference type="HOGENOM" id="CLU_044368_2_0_1"/>
<dbReference type="CDD" id="cd00067">
    <property type="entry name" value="GAL4"/>
    <property type="match status" value="1"/>
</dbReference>
<dbReference type="PANTHER" id="PTHR47660">
    <property type="entry name" value="TRANSCRIPTION FACTOR WITH C2H2 AND ZN(2)-CYS(6) DNA BINDING DOMAIN (EUROFUNG)-RELATED-RELATED"/>
    <property type="match status" value="1"/>
</dbReference>
<evidence type="ECO:0000256" key="1">
    <source>
        <dbReference type="ARBA" id="ARBA00022723"/>
    </source>
</evidence>
<dbReference type="SMART" id="SM00066">
    <property type="entry name" value="GAL4"/>
    <property type="match status" value="1"/>
</dbReference>
<comment type="caution">
    <text evidence="9">The sequence shown here is derived from an EMBL/GenBank/DDBJ whole genome shotgun (WGS) entry which is preliminary data.</text>
</comment>
<name>W9YBA0_9EURO</name>
<evidence type="ECO:0000313" key="9">
    <source>
        <dbReference type="EMBL" id="EXJ89798.1"/>
    </source>
</evidence>
<dbReference type="Gene3D" id="4.10.240.10">
    <property type="entry name" value="Zn(2)-C6 fungal-type DNA-binding domain"/>
    <property type="match status" value="1"/>
</dbReference>
<dbReference type="InterPro" id="IPR001138">
    <property type="entry name" value="Zn2Cys6_DnaBD"/>
</dbReference>
<gene>
    <name evidence="9" type="ORF">A1O3_02865</name>
</gene>
<dbReference type="STRING" id="1182542.W9YBA0"/>
<dbReference type="EMBL" id="AMGY01000002">
    <property type="protein sequence ID" value="EXJ89798.1"/>
    <property type="molecule type" value="Genomic_DNA"/>
</dbReference>
<evidence type="ECO:0000256" key="2">
    <source>
        <dbReference type="ARBA" id="ARBA00022833"/>
    </source>
</evidence>
<feature type="region of interest" description="Disordered" evidence="7">
    <location>
        <begin position="160"/>
        <end position="193"/>
    </location>
</feature>
<sequence length="528" mass="58188">MRPSLSVYGSNGRDGGTESTLKRHGYYCRSRRAGSTPTPRTRSCIACARRKARCDNQRPECSRCISKAIECHYPTHTPKSTGLGPRAPSLVADAPPSPAGVANGRGQATGNGGDRDHNHGHAEILNHAPVTSDPEFAYLGADYLDWNDPSVDFADFLHHDGSVKSPSQSRSSESSSWVPRSTSSTGLSSKSVEGQLVVSSPNLSIPIPIPISTLSNYALRSFIQRPKIKTGHQRIANLILHTLKSYPLMMLRDNTLPPFIHPHLISSDDVESNHTRNDMEPLTNCINLVRMISGGVRGSRKLFWKNVGLECERMYAEHLELNKWELLAAMQALSIYILIRMDEGETDHNNYDFQLVAAVTVIAQQLGRVSSFVPQTTRRNAAVERWRDWVYEESRQRLAVVYRVVNMLVYFEPASMCTLQTDLVLAPLPAKKQLWEARDESEWTAASERDPGSRTAFGLAANGELVKLDEGQLLCGSGGVLLYHPLDLMTSTSPSTLSRASTSSHWEEWCAGMDGFGGLVMLAASLIA</sequence>
<dbReference type="GO" id="GO:0003677">
    <property type="term" value="F:DNA binding"/>
    <property type="evidence" value="ECO:0007669"/>
    <property type="project" value="UniProtKB-KW"/>
</dbReference>
<accession>W9YBA0</accession>
<dbReference type="SUPFAM" id="SSF57701">
    <property type="entry name" value="Zn2/Cys6 DNA-binding domain"/>
    <property type="match status" value="1"/>
</dbReference>
<evidence type="ECO:0000256" key="5">
    <source>
        <dbReference type="ARBA" id="ARBA00023163"/>
    </source>
</evidence>
<keyword evidence="10" id="KW-1185">Reference proteome</keyword>
<feature type="domain" description="Zn(2)-C6 fungal-type" evidence="8">
    <location>
        <begin position="43"/>
        <end position="73"/>
    </location>
</feature>
<dbReference type="eggNOG" id="ENOG502SIAJ">
    <property type="taxonomic scope" value="Eukaryota"/>
</dbReference>
<evidence type="ECO:0000256" key="4">
    <source>
        <dbReference type="ARBA" id="ARBA00023125"/>
    </source>
</evidence>
<dbReference type="AlphaFoldDB" id="W9YBA0"/>
<dbReference type="GO" id="GO:0008270">
    <property type="term" value="F:zinc ion binding"/>
    <property type="evidence" value="ECO:0007669"/>
    <property type="project" value="InterPro"/>
</dbReference>
<proteinExistence type="predicted"/>
<dbReference type="PANTHER" id="PTHR47660:SF3">
    <property type="entry name" value="FINGER DOMAIN PROTEIN, PUTATIVE (AFU_ORTHOLOGUE AFUA_4G03310)-RELATED"/>
    <property type="match status" value="1"/>
</dbReference>
<feature type="region of interest" description="Disordered" evidence="7">
    <location>
        <begin position="94"/>
        <end position="121"/>
    </location>
</feature>
<dbReference type="InterPro" id="IPR036864">
    <property type="entry name" value="Zn2-C6_fun-type_DNA-bd_sf"/>
</dbReference>
<keyword evidence="1" id="KW-0479">Metal-binding</keyword>
<dbReference type="GO" id="GO:0000981">
    <property type="term" value="F:DNA-binding transcription factor activity, RNA polymerase II-specific"/>
    <property type="evidence" value="ECO:0007669"/>
    <property type="project" value="InterPro"/>
</dbReference>
<dbReference type="Pfam" id="PF00172">
    <property type="entry name" value="Zn_clus"/>
    <property type="match status" value="1"/>
</dbReference>
<evidence type="ECO:0000256" key="7">
    <source>
        <dbReference type="SAM" id="MobiDB-lite"/>
    </source>
</evidence>
<dbReference type="OrthoDB" id="4117996at2759"/>
<dbReference type="PROSITE" id="PS00463">
    <property type="entry name" value="ZN2_CY6_FUNGAL_1"/>
    <property type="match status" value="1"/>
</dbReference>
<organism evidence="9 10">
    <name type="scientific">Capronia epimyces CBS 606.96</name>
    <dbReference type="NCBI Taxonomy" id="1182542"/>
    <lineage>
        <taxon>Eukaryota</taxon>
        <taxon>Fungi</taxon>
        <taxon>Dikarya</taxon>
        <taxon>Ascomycota</taxon>
        <taxon>Pezizomycotina</taxon>
        <taxon>Eurotiomycetes</taxon>
        <taxon>Chaetothyriomycetidae</taxon>
        <taxon>Chaetothyriales</taxon>
        <taxon>Herpotrichiellaceae</taxon>
        <taxon>Capronia</taxon>
    </lineage>
</organism>
<protein>
    <recommendedName>
        <fullName evidence="8">Zn(2)-C6 fungal-type domain-containing protein</fullName>
    </recommendedName>
</protein>
<keyword evidence="5" id="KW-0804">Transcription</keyword>
<reference evidence="9 10" key="1">
    <citation type="submission" date="2013-03" db="EMBL/GenBank/DDBJ databases">
        <title>The Genome Sequence of Capronia epimyces CBS 606.96.</title>
        <authorList>
            <consortium name="The Broad Institute Genomics Platform"/>
            <person name="Cuomo C."/>
            <person name="de Hoog S."/>
            <person name="Gorbushina A."/>
            <person name="Walker B."/>
            <person name="Young S.K."/>
            <person name="Zeng Q."/>
            <person name="Gargeya S."/>
            <person name="Fitzgerald M."/>
            <person name="Haas B."/>
            <person name="Abouelleil A."/>
            <person name="Allen A.W."/>
            <person name="Alvarado L."/>
            <person name="Arachchi H.M."/>
            <person name="Berlin A.M."/>
            <person name="Chapman S.B."/>
            <person name="Gainer-Dewar J."/>
            <person name="Goldberg J."/>
            <person name="Griggs A."/>
            <person name="Gujja S."/>
            <person name="Hansen M."/>
            <person name="Howarth C."/>
            <person name="Imamovic A."/>
            <person name="Ireland A."/>
            <person name="Larimer J."/>
            <person name="McCowan C."/>
            <person name="Murphy C."/>
            <person name="Pearson M."/>
            <person name="Poon T.W."/>
            <person name="Priest M."/>
            <person name="Roberts A."/>
            <person name="Saif S."/>
            <person name="Shea T."/>
            <person name="Sisk P."/>
            <person name="Sykes S."/>
            <person name="Wortman J."/>
            <person name="Nusbaum C."/>
            <person name="Birren B."/>
        </authorList>
    </citation>
    <scope>NUCLEOTIDE SEQUENCE [LARGE SCALE GENOMIC DNA]</scope>
    <source>
        <strain evidence="9 10">CBS 606.96</strain>
    </source>
</reference>
<keyword evidence="6" id="KW-0539">Nucleus</keyword>
<evidence type="ECO:0000313" key="10">
    <source>
        <dbReference type="Proteomes" id="UP000019478"/>
    </source>
</evidence>
<dbReference type="PROSITE" id="PS50048">
    <property type="entry name" value="ZN2_CY6_FUNGAL_2"/>
    <property type="match status" value="1"/>
</dbReference>